<dbReference type="EMBL" id="JAAGNN010000023">
    <property type="protein sequence ID" value="KAF4074127.1"/>
    <property type="molecule type" value="Genomic_DNA"/>
</dbReference>
<sequence>MNSRVQHESGERHCSPVRSPYKNQPATRVFQWTVEDYKKIRDVWNLSQGTQRSRQASVFY</sequence>
<feature type="compositionally biased region" description="Basic and acidic residues" evidence="1">
    <location>
        <begin position="1"/>
        <end position="14"/>
    </location>
</feature>
<protein>
    <submittedName>
        <fullName evidence="2">Uncharacterized protein</fullName>
    </submittedName>
</protein>
<evidence type="ECO:0000313" key="2">
    <source>
        <dbReference type="EMBL" id="KAF4074127.1"/>
    </source>
</evidence>
<gene>
    <name evidence="2" type="ORF">AMELA_G00251010</name>
</gene>
<dbReference type="AlphaFoldDB" id="A0A7J5ZWS9"/>
<feature type="region of interest" description="Disordered" evidence="1">
    <location>
        <begin position="1"/>
        <end position="20"/>
    </location>
</feature>
<proteinExistence type="predicted"/>
<dbReference type="Proteomes" id="UP000593565">
    <property type="component" value="Unassembled WGS sequence"/>
</dbReference>
<evidence type="ECO:0000256" key="1">
    <source>
        <dbReference type="SAM" id="MobiDB-lite"/>
    </source>
</evidence>
<evidence type="ECO:0000313" key="3">
    <source>
        <dbReference type="Proteomes" id="UP000593565"/>
    </source>
</evidence>
<keyword evidence="3" id="KW-1185">Reference proteome</keyword>
<name>A0A7J5ZWS9_AMEME</name>
<reference evidence="2 3" key="1">
    <citation type="submission" date="2020-02" db="EMBL/GenBank/DDBJ databases">
        <title>A chromosome-scale genome assembly of the black bullhead catfish (Ameiurus melas).</title>
        <authorList>
            <person name="Wen M."/>
            <person name="Zham M."/>
            <person name="Cabau C."/>
            <person name="Klopp C."/>
            <person name="Donnadieu C."/>
            <person name="Roques C."/>
            <person name="Bouchez O."/>
            <person name="Lampietro C."/>
            <person name="Jouanno E."/>
            <person name="Herpin A."/>
            <person name="Louis A."/>
            <person name="Berthelot C."/>
            <person name="Parey E."/>
            <person name="Roest-Crollius H."/>
            <person name="Braasch I."/>
            <person name="Postlethwait J."/>
            <person name="Robinson-Rechavi M."/>
            <person name="Echchiki A."/>
            <person name="Begum T."/>
            <person name="Montfort J."/>
            <person name="Schartl M."/>
            <person name="Bobe J."/>
            <person name="Guiguen Y."/>
        </authorList>
    </citation>
    <scope>NUCLEOTIDE SEQUENCE [LARGE SCALE GENOMIC DNA]</scope>
    <source>
        <strain evidence="2">M_S1</strain>
        <tissue evidence="2">Blood</tissue>
    </source>
</reference>
<accession>A0A7J5ZWS9</accession>
<organism evidence="2 3">
    <name type="scientific">Ameiurus melas</name>
    <name type="common">Black bullhead</name>
    <name type="synonym">Silurus melas</name>
    <dbReference type="NCBI Taxonomy" id="219545"/>
    <lineage>
        <taxon>Eukaryota</taxon>
        <taxon>Metazoa</taxon>
        <taxon>Chordata</taxon>
        <taxon>Craniata</taxon>
        <taxon>Vertebrata</taxon>
        <taxon>Euteleostomi</taxon>
        <taxon>Actinopterygii</taxon>
        <taxon>Neopterygii</taxon>
        <taxon>Teleostei</taxon>
        <taxon>Ostariophysi</taxon>
        <taxon>Siluriformes</taxon>
        <taxon>Ictaluridae</taxon>
        <taxon>Ameiurus</taxon>
    </lineage>
</organism>
<comment type="caution">
    <text evidence="2">The sequence shown here is derived from an EMBL/GenBank/DDBJ whole genome shotgun (WGS) entry which is preliminary data.</text>
</comment>